<dbReference type="NCBIfam" id="TIGR01499">
    <property type="entry name" value="folC"/>
    <property type="match status" value="1"/>
</dbReference>
<comment type="caution">
    <text evidence="23">The sequence shown here is derived from an EMBL/GenBank/DDBJ whole genome shotgun (WGS) entry which is preliminary data.</text>
</comment>
<evidence type="ECO:0000256" key="8">
    <source>
        <dbReference type="ARBA" id="ARBA00022598"/>
    </source>
</evidence>
<reference evidence="23" key="1">
    <citation type="submission" date="2022-10" db="EMBL/GenBank/DDBJ databases">
        <title>Luteolibacter sp. GHJ8, whole genome shotgun sequencing project.</title>
        <authorList>
            <person name="Zhao G."/>
            <person name="Shen L."/>
        </authorList>
    </citation>
    <scope>NUCLEOTIDE SEQUENCE</scope>
    <source>
        <strain evidence="23">GHJ8</strain>
    </source>
</reference>
<keyword evidence="11" id="KW-0067">ATP-binding</keyword>
<dbReference type="Pfam" id="PF08245">
    <property type="entry name" value="Mur_ligase_M"/>
    <property type="match status" value="1"/>
</dbReference>
<evidence type="ECO:0000256" key="9">
    <source>
        <dbReference type="ARBA" id="ARBA00022723"/>
    </source>
</evidence>
<evidence type="ECO:0000256" key="1">
    <source>
        <dbReference type="ARBA" id="ARBA00002714"/>
    </source>
</evidence>
<dbReference type="InterPro" id="IPR036615">
    <property type="entry name" value="Mur_ligase_C_dom_sf"/>
</dbReference>
<dbReference type="InterPro" id="IPR036565">
    <property type="entry name" value="Mur-like_cat_sf"/>
</dbReference>
<protein>
    <recommendedName>
        <fullName evidence="7">Dihydrofolate synthase/folylpolyglutamate synthase</fullName>
        <ecNumber evidence="5">6.3.2.12</ecNumber>
        <ecNumber evidence="6">6.3.2.17</ecNumber>
    </recommendedName>
    <alternativeName>
        <fullName evidence="16">Folylpoly-gamma-glutamate synthetase-dihydrofolate synthetase</fullName>
    </alternativeName>
    <alternativeName>
        <fullName evidence="14">Folylpolyglutamate synthetase</fullName>
    </alternativeName>
    <alternativeName>
        <fullName evidence="15">Tetrahydrofolylpolyglutamate synthase</fullName>
    </alternativeName>
</protein>
<dbReference type="EMBL" id="JAPDDR010000009">
    <property type="protein sequence ID" value="MCW1915370.1"/>
    <property type="molecule type" value="Genomic_DNA"/>
</dbReference>
<keyword evidence="24" id="KW-1185">Reference proteome</keyword>
<evidence type="ECO:0000256" key="4">
    <source>
        <dbReference type="ARBA" id="ARBA00008276"/>
    </source>
</evidence>
<comment type="catalytic activity">
    <reaction evidence="19">
        <text>(6R)-5,10-methylenetetrahydrofolyl-(gamma-L-Glu)(n) + L-glutamate + ATP = (6R)-5,10-methylenetetrahydrofolyl-(gamma-L-Glu)(n+1) + ADP + phosphate + H(+)</text>
        <dbReference type="Rhea" id="RHEA:51912"/>
        <dbReference type="Rhea" id="RHEA-COMP:13257"/>
        <dbReference type="Rhea" id="RHEA-COMP:13258"/>
        <dbReference type="ChEBI" id="CHEBI:15378"/>
        <dbReference type="ChEBI" id="CHEBI:29985"/>
        <dbReference type="ChEBI" id="CHEBI:30616"/>
        <dbReference type="ChEBI" id="CHEBI:43474"/>
        <dbReference type="ChEBI" id="CHEBI:136572"/>
        <dbReference type="ChEBI" id="CHEBI:456216"/>
        <dbReference type="EC" id="6.3.2.17"/>
    </reaction>
</comment>
<comment type="catalytic activity">
    <reaction evidence="18">
        <text>10-formyltetrahydrofolyl-(gamma-L-Glu)(n) + L-glutamate + ATP = 10-formyltetrahydrofolyl-(gamma-L-Glu)(n+1) + ADP + phosphate + H(+)</text>
        <dbReference type="Rhea" id="RHEA:51904"/>
        <dbReference type="Rhea" id="RHEA-COMP:13088"/>
        <dbReference type="Rhea" id="RHEA-COMP:14300"/>
        <dbReference type="ChEBI" id="CHEBI:15378"/>
        <dbReference type="ChEBI" id="CHEBI:29985"/>
        <dbReference type="ChEBI" id="CHEBI:30616"/>
        <dbReference type="ChEBI" id="CHEBI:43474"/>
        <dbReference type="ChEBI" id="CHEBI:134413"/>
        <dbReference type="ChEBI" id="CHEBI:456216"/>
        <dbReference type="EC" id="6.3.2.17"/>
    </reaction>
</comment>
<comment type="catalytic activity">
    <reaction evidence="17">
        <text>(6S)-5,6,7,8-tetrahydrofolyl-(gamma-L-Glu)(n) + L-glutamate + ATP = (6S)-5,6,7,8-tetrahydrofolyl-(gamma-L-Glu)(n+1) + ADP + phosphate + H(+)</text>
        <dbReference type="Rhea" id="RHEA:10580"/>
        <dbReference type="Rhea" id="RHEA-COMP:14738"/>
        <dbReference type="Rhea" id="RHEA-COMP:14740"/>
        <dbReference type="ChEBI" id="CHEBI:15378"/>
        <dbReference type="ChEBI" id="CHEBI:29985"/>
        <dbReference type="ChEBI" id="CHEBI:30616"/>
        <dbReference type="ChEBI" id="CHEBI:43474"/>
        <dbReference type="ChEBI" id="CHEBI:141005"/>
        <dbReference type="ChEBI" id="CHEBI:456216"/>
        <dbReference type="EC" id="6.3.2.17"/>
    </reaction>
</comment>
<dbReference type="RefSeq" id="WP_264514918.1">
    <property type="nucleotide sequence ID" value="NZ_JAPDDR010000009.1"/>
</dbReference>
<evidence type="ECO:0000259" key="22">
    <source>
        <dbReference type="Pfam" id="PF08245"/>
    </source>
</evidence>
<feature type="domain" description="Mur ligase C-terminal" evidence="21">
    <location>
        <begin position="268"/>
        <end position="385"/>
    </location>
</feature>
<name>A0ABT3G6A7_9BACT</name>
<evidence type="ECO:0000256" key="20">
    <source>
        <dbReference type="ARBA" id="ARBA00049161"/>
    </source>
</evidence>
<evidence type="ECO:0000256" key="7">
    <source>
        <dbReference type="ARBA" id="ARBA00019357"/>
    </source>
</evidence>
<evidence type="ECO:0000256" key="18">
    <source>
        <dbReference type="ARBA" id="ARBA00047808"/>
    </source>
</evidence>
<dbReference type="EC" id="6.3.2.12" evidence="5"/>
<evidence type="ECO:0000256" key="2">
    <source>
        <dbReference type="ARBA" id="ARBA00004799"/>
    </source>
</evidence>
<evidence type="ECO:0000256" key="3">
    <source>
        <dbReference type="ARBA" id="ARBA00005150"/>
    </source>
</evidence>
<dbReference type="SUPFAM" id="SSF53244">
    <property type="entry name" value="MurD-like peptide ligases, peptide-binding domain"/>
    <property type="match status" value="1"/>
</dbReference>
<accession>A0ABT3G6A7</accession>
<keyword evidence="9" id="KW-0479">Metal-binding</keyword>
<keyword evidence="10" id="KW-0547">Nucleotide-binding</keyword>
<evidence type="ECO:0000256" key="11">
    <source>
        <dbReference type="ARBA" id="ARBA00022840"/>
    </source>
</evidence>
<dbReference type="Proteomes" id="UP001165653">
    <property type="component" value="Unassembled WGS sequence"/>
</dbReference>
<proteinExistence type="inferred from homology"/>
<organism evidence="23 24">
    <name type="scientific">Luteolibacter rhizosphaerae</name>
    <dbReference type="NCBI Taxonomy" id="2989719"/>
    <lineage>
        <taxon>Bacteria</taxon>
        <taxon>Pseudomonadati</taxon>
        <taxon>Verrucomicrobiota</taxon>
        <taxon>Verrucomicrobiia</taxon>
        <taxon>Verrucomicrobiales</taxon>
        <taxon>Verrucomicrobiaceae</taxon>
        <taxon>Luteolibacter</taxon>
    </lineage>
</organism>
<evidence type="ECO:0000256" key="13">
    <source>
        <dbReference type="ARBA" id="ARBA00022909"/>
    </source>
</evidence>
<dbReference type="InterPro" id="IPR013221">
    <property type="entry name" value="Mur_ligase_cen"/>
</dbReference>
<comment type="function">
    <text evidence="1">Functions in two distinct reactions of the de novo folate biosynthetic pathway. Catalyzes the addition of a glutamate residue to dihydropteroate (7,8-dihydropteroate or H2Pte) to form dihydrofolate (7,8-dihydrofolate monoglutamate or H2Pte-Glu). Also catalyzes successive additions of L-glutamate to tetrahydrofolate or 10-formyltetrahydrofolate or 5,10-methylenetetrahydrofolate, leading to folylpolyglutamate derivatives.</text>
</comment>
<evidence type="ECO:0000256" key="10">
    <source>
        <dbReference type="ARBA" id="ARBA00022741"/>
    </source>
</evidence>
<evidence type="ECO:0000313" key="23">
    <source>
        <dbReference type="EMBL" id="MCW1915370.1"/>
    </source>
</evidence>
<evidence type="ECO:0000256" key="5">
    <source>
        <dbReference type="ARBA" id="ARBA00013023"/>
    </source>
</evidence>
<gene>
    <name evidence="23" type="ORF">OJ996_17430</name>
</gene>
<evidence type="ECO:0000256" key="14">
    <source>
        <dbReference type="ARBA" id="ARBA00030048"/>
    </source>
</evidence>
<evidence type="ECO:0000256" key="19">
    <source>
        <dbReference type="ARBA" id="ARBA00049035"/>
    </source>
</evidence>
<dbReference type="Gene3D" id="3.90.190.20">
    <property type="entry name" value="Mur ligase, C-terminal domain"/>
    <property type="match status" value="1"/>
</dbReference>
<comment type="pathway">
    <text evidence="3">Cofactor biosynthesis; tetrahydrofolylpolyglutamate biosynthesis.</text>
</comment>
<sequence length="406" mass="44105">MTYQESIDWLFSTQLFGIKLGLEGPRRLLKEYLAYPDHGVKVIHVAGTNGKGSTCAMIDAVSRSAGNRTGLFTSPHLIDFRERIRVSGNEIPEVDCAAMLTELRGICEGLDPHPTFFEITLALAMRWFRERDCEVIVLETGMGGRLDATTAVPADVCAITPIGLDHMQWLGETIEQIAAEKAGIFVEGKPAISAPQEDGVRRVLKKEANERRSPLSFIELPLEGYPIALPGLHQRWNAALAVECLHAAGIHLDYGTLHHGLSTVRWPGRFEVITYRDREVILDGAHNPQGAEVLVRTWREQYRDRKAVLVFSAVAAKDVSGILALLAPLAAEIHLSPVDTPRALPTEEIAASLPPGSPGHECHPSFDAALGAALRADGPILIAGSLFLVGEAKAKLQGGEFQASTQ</sequence>
<dbReference type="EC" id="6.3.2.17" evidence="6"/>
<comment type="catalytic activity">
    <reaction evidence="20">
        <text>7,8-dihydropteroate + L-glutamate + ATP = 7,8-dihydrofolate + ADP + phosphate + H(+)</text>
        <dbReference type="Rhea" id="RHEA:23584"/>
        <dbReference type="ChEBI" id="CHEBI:15378"/>
        <dbReference type="ChEBI" id="CHEBI:17839"/>
        <dbReference type="ChEBI" id="CHEBI:29985"/>
        <dbReference type="ChEBI" id="CHEBI:30616"/>
        <dbReference type="ChEBI" id="CHEBI:43474"/>
        <dbReference type="ChEBI" id="CHEBI:57451"/>
        <dbReference type="ChEBI" id="CHEBI:456216"/>
        <dbReference type="EC" id="6.3.2.12"/>
    </reaction>
</comment>
<dbReference type="PIRSF" id="PIRSF001563">
    <property type="entry name" value="Folylpolyglu_synth"/>
    <property type="match status" value="1"/>
</dbReference>
<keyword evidence="13" id="KW-0289">Folate biosynthesis</keyword>
<keyword evidence="8" id="KW-0436">Ligase</keyword>
<dbReference type="PANTHER" id="PTHR11136">
    <property type="entry name" value="FOLYLPOLYGLUTAMATE SYNTHASE-RELATED"/>
    <property type="match status" value="1"/>
</dbReference>
<evidence type="ECO:0000256" key="12">
    <source>
        <dbReference type="ARBA" id="ARBA00022842"/>
    </source>
</evidence>
<evidence type="ECO:0000256" key="17">
    <source>
        <dbReference type="ARBA" id="ARBA00047493"/>
    </source>
</evidence>
<dbReference type="InterPro" id="IPR004101">
    <property type="entry name" value="Mur_ligase_C"/>
</dbReference>
<dbReference type="PANTHER" id="PTHR11136:SF0">
    <property type="entry name" value="DIHYDROFOLATE SYNTHETASE-RELATED"/>
    <property type="match status" value="1"/>
</dbReference>
<evidence type="ECO:0000313" key="24">
    <source>
        <dbReference type="Proteomes" id="UP001165653"/>
    </source>
</evidence>
<comment type="similarity">
    <text evidence="4">Belongs to the folylpolyglutamate synthase family.</text>
</comment>
<dbReference type="Gene3D" id="3.40.1190.10">
    <property type="entry name" value="Mur-like, catalytic domain"/>
    <property type="match status" value="1"/>
</dbReference>
<keyword evidence="12" id="KW-0460">Magnesium</keyword>
<evidence type="ECO:0000256" key="15">
    <source>
        <dbReference type="ARBA" id="ARBA00030592"/>
    </source>
</evidence>
<evidence type="ECO:0000256" key="6">
    <source>
        <dbReference type="ARBA" id="ARBA00013025"/>
    </source>
</evidence>
<evidence type="ECO:0000259" key="21">
    <source>
        <dbReference type="Pfam" id="PF02875"/>
    </source>
</evidence>
<feature type="domain" description="Mur ligase central" evidence="22">
    <location>
        <begin position="45"/>
        <end position="189"/>
    </location>
</feature>
<dbReference type="SUPFAM" id="SSF53623">
    <property type="entry name" value="MurD-like peptide ligases, catalytic domain"/>
    <property type="match status" value="1"/>
</dbReference>
<comment type="pathway">
    <text evidence="2">Cofactor biosynthesis; tetrahydrofolate biosynthesis; 7,8-dihydrofolate from 2-amino-4-hydroxy-6-hydroxymethyl-7,8-dihydropteridine diphosphate and 4-aminobenzoate: step 2/2.</text>
</comment>
<dbReference type="Pfam" id="PF02875">
    <property type="entry name" value="Mur_ligase_C"/>
    <property type="match status" value="1"/>
</dbReference>
<dbReference type="InterPro" id="IPR001645">
    <property type="entry name" value="Folylpolyglutamate_synth"/>
</dbReference>
<evidence type="ECO:0000256" key="16">
    <source>
        <dbReference type="ARBA" id="ARBA00032510"/>
    </source>
</evidence>